<evidence type="ECO:0000256" key="1">
    <source>
        <dbReference type="SAM" id="MobiDB-lite"/>
    </source>
</evidence>
<sequence>MASPPREPIPSLKPSLLQPELQPPPSPRTHRALRRLQSAHTLGASNRNSAHIPSQPSLISQQRQQQNQNAPNSQPVQRNGSPTRSTRGRANSDATPPLVHQMNAVTAAKRPGSRKPVFSHGHLSLDKIIRDGPADGDYIGALESARWKVVDEGIKSADDGMSTVRIYVWLVLLNAPILSTDDYLALIHRGASPAYSKIRNDTFRTLTTDPLFRRRVSEASLIRLLNAIAWTLQDAREEDRLSGPRKARSSMARASLASNASDSSQGRKFSPTQPLTDSKWEENAVEPGVYVQGMNVLAAPFLYAARSEAEAFAAFHTLLTRDCPGYIRGAMDGVHRGLALVDKVLAIVDPKLAMYLTAKGLSAEIYAFPSVLTLCACTPPLPEVLRLWDFLFAYGPHLNIVCIVAQLTIMRTQILTSASPNKVLRSFPQLNADLVKSVTIGIIKKIPDDVYNEIVNHAL</sequence>
<dbReference type="GO" id="GO:0044732">
    <property type="term" value="C:mitotic spindle pole body"/>
    <property type="evidence" value="ECO:0007669"/>
    <property type="project" value="TreeGrafter"/>
</dbReference>
<organism evidence="3 4">
    <name type="scientific">Emericellopsis atlantica</name>
    <dbReference type="NCBI Taxonomy" id="2614577"/>
    <lineage>
        <taxon>Eukaryota</taxon>
        <taxon>Fungi</taxon>
        <taxon>Dikarya</taxon>
        <taxon>Ascomycota</taxon>
        <taxon>Pezizomycotina</taxon>
        <taxon>Sordariomycetes</taxon>
        <taxon>Hypocreomycetidae</taxon>
        <taxon>Hypocreales</taxon>
        <taxon>Bionectriaceae</taxon>
        <taxon>Emericellopsis</taxon>
    </lineage>
</organism>
<dbReference type="PANTHER" id="PTHR22957:SF263">
    <property type="entry name" value="MITOTIC CHECK POINT PROTEIN BUB2"/>
    <property type="match status" value="1"/>
</dbReference>
<feature type="compositionally biased region" description="Polar residues" evidence="1">
    <location>
        <begin position="38"/>
        <end position="52"/>
    </location>
</feature>
<dbReference type="RefSeq" id="XP_046113932.1">
    <property type="nucleotide sequence ID" value="XM_046261729.1"/>
</dbReference>
<feature type="compositionally biased region" description="Polar residues" evidence="1">
    <location>
        <begin position="262"/>
        <end position="276"/>
    </location>
</feature>
<dbReference type="Gene3D" id="1.10.472.80">
    <property type="entry name" value="Ypt/Rab-GAP domain of gyp1p, domain 3"/>
    <property type="match status" value="1"/>
</dbReference>
<dbReference type="OrthoDB" id="10263206at2759"/>
<gene>
    <name evidence="3" type="ORF">F5Z01DRAFT_630519</name>
</gene>
<feature type="compositionally biased region" description="Polar residues" evidence="1">
    <location>
        <begin position="78"/>
        <end position="94"/>
    </location>
</feature>
<dbReference type="PANTHER" id="PTHR22957">
    <property type="entry name" value="TBC1 DOMAIN FAMILY MEMBER GTPASE-ACTIVATING PROTEIN"/>
    <property type="match status" value="1"/>
</dbReference>
<dbReference type="Pfam" id="PF00566">
    <property type="entry name" value="RabGAP-TBC"/>
    <property type="match status" value="1"/>
</dbReference>
<reference evidence="3" key="1">
    <citation type="journal article" date="2021" name="IMA Fungus">
        <title>Genomic characterization of three marine fungi, including Emericellopsis atlantica sp. nov. with signatures of a generalist lifestyle and marine biomass degradation.</title>
        <authorList>
            <person name="Hagestad O.C."/>
            <person name="Hou L."/>
            <person name="Andersen J.H."/>
            <person name="Hansen E.H."/>
            <person name="Altermark B."/>
            <person name="Li C."/>
            <person name="Kuhnert E."/>
            <person name="Cox R.J."/>
            <person name="Crous P.W."/>
            <person name="Spatafora J.W."/>
            <person name="Lail K."/>
            <person name="Amirebrahimi M."/>
            <person name="Lipzen A."/>
            <person name="Pangilinan J."/>
            <person name="Andreopoulos W."/>
            <person name="Hayes R.D."/>
            <person name="Ng V."/>
            <person name="Grigoriev I.V."/>
            <person name="Jackson S.A."/>
            <person name="Sutton T.D.S."/>
            <person name="Dobson A.D.W."/>
            <person name="Rama T."/>
        </authorList>
    </citation>
    <scope>NUCLEOTIDE SEQUENCE</scope>
    <source>
        <strain evidence="3">TS7</strain>
    </source>
</reference>
<dbReference type="InterPro" id="IPR000195">
    <property type="entry name" value="Rab-GAP-TBC_dom"/>
</dbReference>
<feature type="domain" description="Rab-GAP TBC" evidence="2">
    <location>
        <begin position="159"/>
        <end position="395"/>
    </location>
</feature>
<dbReference type="GO" id="GO:0031030">
    <property type="term" value="P:negative regulation of septation initiation signaling"/>
    <property type="evidence" value="ECO:0007669"/>
    <property type="project" value="TreeGrafter"/>
</dbReference>
<dbReference type="PROSITE" id="PS50086">
    <property type="entry name" value="TBC_RABGAP"/>
    <property type="match status" value="1"/>
</dbReference>
<protein>
    <submittedName>
        <fullName evidence="3">Rab-GTPase-TBC domain-containing protein</fullName>
    </submittedName>
</protein>
<name>A0A9P7ZEI7_9HYPO</name>
<dbReference type="Proteomes" id="UP000887229">
    <property type="component" value="Unassembled WGS sequence"/>
</dbReference>
<dbReference type="GO" id="GO:0005096">
    <property type="term" value="F:GTPase activator activity"/>
    <property type="evidence" value="ECO:0007669"/>
    <property type="project" value="TreeGrafter"/>
</dbReference>
<dbReference type="InterPro" id="IPR035969">
    <property type="entry name" value="Rab-GAP_TBC_sf"/>
</dbReference>
<evidence type="ECO:0000313" key="4">
    <source>
        <dbReference type="Proteomes" id="UP000887229"/>
    </source>
</evidence>
<accession>A0A9P7ZEI7</accession>
<dbReference type="AlphaFoldDB" id="A0A9P7ZEI7"/>
<evidence type="ECO:0000313" key="3">
    <source>
        <dbReference type="EMBL" id="KAG9250008.1"/>
    </source>
</evidence>
<proteinExistence type="predicted"/>
<feature type="region of interest" description="Disordered" evidence="1">
    <location>
        <begin position="239"/>
        <end position="278"/>
    </location>
</feature>
<keyword evidence="4" id="KW-1185">Reference proteome</keyword>
<comment type="caution">
    <text evidence="3">The sequence shown here is derived from an EMBL/GenBank/DDBJ whole genome shotgun (WGS) entry which is preliminary data.</text>
</comment>
<feature type="compositionally biased region" description="Low complexity" evidence="1">
    <location>
        <begin position="53"/>
        <end position="77"/>
    </location>
</feature>
<feature type="compositionally biased region" description="Low complexity" evidence="1">
    <location>
        <begin position="249"/>
        <end position="261"/>
    </location>
</feature>
<dbReference type="Gene3D" id="1.10.8.270">
    <property type="entry name" value="putative rabgap domain of human tbc1 domain family member 14 like domains"/>
    <property type="match status" value="2"/>
</dbReference>
<dbReference type="EMBL" id="MU251285">
    <property type="protein sequence ID" value="KAG9250008.1"/>
    <property type="molecule type" value="Genomic_DNA"/>
</dbReference>
<dbReference type="GeneID" id="70292632"/>
<dbReference type="SMART" id="SM00164">
    <property type="entry name" value="TBC"/>
    <property type="match status" value="1"/>
</dbReference>
<feature type="compositionally biased region" description="Low complexity" evidence="1">
    <location>
        <begin position="10"/>
        <end position="20"/>
    </location>
</feature>
<evidence type="ECO:0000259" key="2">
    <source>
        <dbReference type="PROSITE" id="PS50086"/>
    </source>
</evidence>
<dbReference type="FunFam" id="1.10.472.80:FF:000026">
    <property type="entry name" value="Mitotic check point protein (Bub2)"/>
    <property type="match status" value="1"/>
</dbReference>
<feature type="region of interest" description="Disordered" evidence="1">
    <location>
        <begin position="1"/>
        <end position="99"/>
    </location>
</feature>
<dbReference type="SUPFAM" id="SSF47923">
    <property type="entry name" value="Ypt/Rab-GAP domain of gyp1p"/>
    <property type="match status" value="3"/>
</dbReference>